<feature type="active site" description="Proton acceptor" evidence="6">
    <location>
        <position position="88"/>
    </location>
</feature>
<dbReference type="InterPro" id="IPR013708">
    <property type="entry name" value="Shikimate_DH-bd_N"/>
</dbReference>
<evidence type="ECO:0000259" key="8">
    <source>
        <dbReference type="Pfam" id="PF18317"/>
    </source>
</evidence>
<proteinExistence type="inferred from homology"/>
<gene>
    <name evidence="6" type="primary">aroE</name>
    <name evidence="9" type="ORF">G6N74_18720</name>
</gene>
<dbReference type="GO" id="GO:0019632">
    <property type="term" value="P:shikimate metabolic process"/>
    <property type="evidence" value="ECO:0007669"/>
    <property type="project" value="TreeGrafter"/>
</dbReference>
<dbReference type="UniPathway" id="UPA00053">
    <property type="reaction ID" value="UER00087"/>
</dbReference>
<feature type="binding site" evidence="6">
    <location>
        <position position="124"/>
    </location>
    <ligand>
        <name>shikimate</name>
        <dbReference type="ChEBI" id="CHEBI:36208"/>
    </ligand>
</feature>
<dbReference type="NCBIfam" id="NF009201">
    <property type="entry name" value="PRK12549.1"/>
    <property type="match status" value="1"/>
</dbReference>
<dbReference type="Pfam" id="PF18317">
    <property type="entry name" value="SDH_C"/>
    <property type="match status" value="1"/>
</dbReference>
<dbReference type="SUPFAM" id="SSF51735">
    <property type="entry name" value="NAD(P)-binding Rossmann-fold domains"/>
    <property type="match status" value="1"/>
</dbReference>
<feature type="binding site" evidence="6">
    <location>
        <position position="109"/>
    </location>
    <ligand>
        <name>shikimate</name>
        <dbReference type="ChEBI" id="CHEBI:36208"/>
    </ligand>
</feature>
<dbReference type="InterPro" id="IPR041121">
    <property type="entry name" value="SDH_C"/>
</dbReference>
<keyword evidence="3 6" id="KW-0560">Oxidoreductase</keyword>
<accession>A0A7C9VFG6</accession>
<comment type="pathway">
    <text evidence="1 6">Metabolic intermediate biosynthesis; chorismate biosynthesis; chorismate from D-erythrose 4-phosphate and phosphoenolpyruvate: step 4/7.</text>
</comment>
<dbReference type="FunFam" id="3.40.50.720:FF:000086">
    <property type="entry name" value="Quinate/shikimate dehydrogenase"/>
    <property type="match status" value="1"/>
</dbReference>
<dbReference type="Gene3D" id="3.40.50.10860">
    <property type="entry name" value="Leucine Dehydrogenase, chain A, domain 1"/>
    <property type="match status" value="1"/>
</dbReference>
<dbReference type="Gene3D" id="3.40.50.720">
    <property type="entry name" value="NAD(P)-binding Rossmann-like Domain"/>
    <property type="match status" value="1"/>
</dbReference>
<dbReference type="InterPro" id="IPR046346">
    <property type="entry name" value="Aminoacid_DH-like_N_sf"/>
</dbReference>
<evidence type="ECO:0000256" key="4">
    <source>
        <dbReference type="ARBA" id="ARBA00023141"/>
    </source>
</evidence>
<reference evidence="9 10" key="1">
    <citation type="submission" date="2020-02" db="EMBL/GenBank/DDBJ databases">
        <title>Genome sequence of the type strain CGMCC 1.15528 of Mesorhizobium zhangyense.</title>
        <authorList>
            <person name="Gao J."/>
            <person name="Sun J."/>
        </authorList>
    </citation>
    <scope>NUCLEOTIDE SEQUENCE [LARGE SCALE GENOMIC DNA]</scope>
    <source>
        <strain evidence="9 10">CGMCC 1.15528</strain>
    </source>
</reference>
<evidence type="ECO:0000256" key="3">
    <source>
        <dbReference type="ARBA" id="ARBA00023002"/>
    </source>
</evidence>
<dbReference type="Pfam" id="PF08501">
    <property type="entry name" value="Shikimate_dh_N"/>
    <property type="match status" value="1"/>
</dbReference>
<evidence type="ECO:0000313" key="9">
    <source>
        <dbReference type="EMBL" id="NGN43108.1"/>
    </source>
</evidence>
<comment type="catalytic activity">
    <reaction evidence="6">
        <text>shikimate + NADP(+) = 3-dehydroshikimate + NADPH + H(+)</text>
        <dbReference type="Rhea" id="RHEA:17737"/>
        <dbReference type="ChEBI" id="CHEBI:15378"/>
        <dbReference type="ChEBI" id="CHEBI:16630"/>
        <dbReference type="ChEBI" id="CHEBI:36208"/>
        <dbReference type="ChEBI" id="CHEBI:57783"/>
        <dbReference type="ChEBI" id="CHEBI:58349"/>
        <dbReference type="EC" id="1.1.1.25"/>
    </reaction>
</comment>
<comment type="caution">
    <text evidence="9">The sequence shown here is derived from an EMBL/GenBank/DDBJ whole genome shotgun (WGS) entry which is preliminary data.</text>
</comment>
<dbReference type="GO" id="GO:0009073">
    <property type="term" value="P:aromatic amino acid family biosynthetic process"/>
    <property type="evidence" value="ECO:0007669"/>
    <property type="project" value="UniProtKB-KW"/>
</dbReference>
<dbReference type="InterPro" id="IPR022893">
    <property type="entry name" value="Shikimate_DH_fam"/>
</dbReference>
<dbReference type="EMBL" id="JAAKZG010000008">
    <property type="protein sequence ID" value="NGN43108.1"/>
    <property type="molecule type" value="Genomic_DNA"/>
</dbReference>
<evidence type="ECO:0000259" key="7">
    <source>
        <dbReference type="Pfam" id="PF08501"/>
    </source>
</evidence>
<dbReference type="EC" id="1.1.1.25" evidence="6"/>
<evidence type="ECO:0000256" key="2">
    <source>
        <dbReference type="ARBA" id="ARBA00022605"/>
    </source>
</evidence>
<feature type="domain" description="Shikimate dehydrogenase substrate binding N-terminal" evidence="7">
    <location>
        <begin position="24"/>
        <end position="111"/>
    </location>
</feature>
<feature type="binding site" evidence="6">
    <location>
        <position position="269"/>
    </location>
    <ligand>
        <name>shikimate</name>
        <dbReference type="ChEBI" id="CHEBI:36208"/>
    </ligand>
</feature>
<dbReference type="HAMAP" id="MF_00222">
    <property type="entry name" value="Shikimate_DH_AroE"/>
    <property type="match status" value="1"/>
</dbReference>
<evidence type="ECO:0000313" key="10">
    <source>
        <dbReference type="Proteomes" id="UP000481252"/>
    </source>
</evidence>
<name>A0A7C9VFG6_9HYPH</name>
<comment type="pathway">
    <text evidence="5">Aromatic compound metabolism; 3,4-dihydroxybenzoate biosynthesis; 3-dehydroquinate from D-quinate (NAD(+) route).</text>
</comment>
<protein>
    <recommendedName>
        <fullName evidence="6">Shikimate dehydrogenase (NADP(+))</fullName>
        <shortName evidence="6">SDH</shortName>
        <ecNumber evidence="6">1.1.1.25</ecNumber>
    </recommendedName>
</protein>
<dbReference type="PANTHER" id="PTHR21089:SF1">
    <property type="entry name" value="BIFUNCTIONAL 3-DEHYDROQUINATE DEHYDRATASE_SHIKIMATE DEHYDROGENASE, CHLOROPLASTIC"/>
    <property type="match status" value="1"/>
</dbReference>
<dbReference type="GO" id="GO:0004764">
    <property type="term" value="F:shikimate 3-dehydrogenase (NADP+) activity"/>
    <property type="evidence" value="ECO:0007669"/>
    <property type="project" value="UniProtKB-UniRule"/>
</dbReference>
<organism evidence="9 10">
    <name type="scientific">Mesorhizobium zhangyense</name>
    <dbReference type="NCBI Taxonomy" id="1776730"/>
    <lineage>
        <taxon>Bacteria</taxon>
        <taxon>Pseudomonadati</taxon>
        <taxon>Pseudomonadota</taxon>
        <taxon>Alphaproteobacteria</taxon>
        <taxon>Hyphomicrobiales</taxon>
        <taxon>Phyllobacteriaceae</taxon>
        <taxon>Mesorhizobium</taxon>
    </lineage>
</organism>
<comment type="subunit">
    <text evidence="6">Homodimer.</text>
</comment>
<dbReference type="GO" id="GO:0008652">
    <property type="term" value="P:amino acid biosynthetic process"/>
    <property type="evidence" value="ECO:0007669"/>
    <property type="project" value="UniProtKB-KW"/>
</dbReference>
<feature type="binding site" evidence="6">
    <location>
        <position position="100"/>
    </location>
    <ligand>
        <name>NADP(+)</name>
        <dbReference type="ChEBI" id="CHEBI:58349"/>
    </ligand>
</feature>
<evidence type="ECO:0000256" key="1">
    <source>
        <dbReference type="ARBA" id="ARBA00004871"/>
    </source>
</evidence>
<comment type="similarity">
    <text evidence="6">Belongs to the shikimate dehydrogenase family.</text>
</comment>
<dbReference type="SUPFAM" id="SSF53223">
    <property type="entry name" value="Aminoacid dehydrogenase-like, N-terminal domain"/>
    <property type="match status" value="1"/>
</dbReference>
<evidence type="ECO:0000256" key="6">
    <source>
        <dbReference type="HAMAP-Rule" id="MF_00222"/>
    </source>
</evidence>
<keyword evidence="2 6" id="KW-0028">Amino-acid biosynthesis</keyword>
<dbReference type="NCBIfam" id="NF001319">
    <property type="entry name" value="PRK00258.3-3"/>
    <property type="match status" value="1"/>
</dbReference>
<dbReference type="AlphaFoldDB" id="A0A7C9VFG6"/>
<keyword evidence="10" id="KW-1185">Reference proteome</keyword>
<comment type="function">
    <text evidence="6">Involved in the biosynthesis of the chorismate, which leads to the biosynthesis of aromatic amino acids. Catalyzes the reversible NADPH linked reduction of 3-dehydroshikimate (DHSA) to yield shikimate (SA).</text>
</comment>
<dbReference type="GO" id="GO:0050661">
    <property type="term" value="F:NADP binding"/>
    <property type="evidence" value="ECO:0007669"/>
    <property type="project" value="TreeGrafter"/>
</dbReference>
<feature type="binding site" evidence="6">
    <location>
        <position position="241"/>
    </location>
    <ligand>
        <name>shikimate</name>
        <dbReference type="ChEBI" id="CHEBI:36208"/>
    </ligand>
</feature>
<dbReference type="PANTHER" id="PTHR21089">
    <property type="entry name" value="SHIKIMATE DEHYDROGENASE"/>
    <property type="match status" value="1"/>
</dbReference>
<dbReference type="CDD" id="cd01065">
    <property type="entry name" value="NAD_bind_Shikimate_DH"/>
    <property type="match status" value="1"/>
</dbReference>
<keyword evidence="4 6" id="KW-0057">Aromatic amino acid biosynthesis</keyword>
<sequence length="295" mass="31384">MLRALTAHQAERLDAGQAAIVIGLIGRGIQSSRSPVMHEREGARLGMRYTYSLIDFDKLGLPDSALGDIVEGLEKLGFAGFNVTHPFKQSIIPHLTGLADEASAIGAVNTVVLKDGARTGHNTDCWGFAESFRDTMAGCPMSNVVQFGAGGAGAAVSYALMELGVADLAIIDSDRERAERLSARMAPRFGQRAHASADVEHSLSRAAGIVNTTPVGMAKYPGIPFAADLLSTRHWVAEIIYFPQETELLRRARALGCRTLAGTGMAVYQAVRAFELFTGIAPDRAAMVGHFEAAA</sequence>
<dbReference type="GO" id="GO:0005829">
    <property type="term" value="C:cytosol"/>
    <property type="evidence" value="ECO:0007669"/>
    <property type="project" value="TreeGrafter"/>
</dbReference>
<keyword evidence="6" id="KW-0521">NADP</keyword>
<dbReference type="GO" id="GO:0009423">
    <property type="term" value="P:chorismate biosynthetic process"/>
    <property type="evidence" value="ECO:0007669"/>
    <property type="project" value="UniProtKB-UniRule"/>
</dbReference>
<feature type="binding site" evidence="6">
    <location>
        <position position="84"/>
    </location>
    <ligand>
        <name>shikimate</name>
        <dbReference type="ChEBI" id="CHEBI:36208"/>
    </ligand>
</feature>
<comment type="caution">
    <text evidence="6">Lacks conserved residue(s) required for the propagation of feature annotation.</text>
</comment>
<feature type="domain" description="SDH C-terminal" evidence="8">
    <location>
        <begin position="262"/>
        <end position="287"/>
    </location>
</feature>
<feature type="binding site" evidence="6">
    <location>
        <position position="239"/>
    </location>
    <ligand>
        <name>NADP(+)</name>
        <dbReference type="ChEBI" id="CHEBI:58349"/>
    </ligand>
</feature>
<evidence type="ECO:0000256" key="5">
    <source>
        <dbReference type="ARBA" id="ARBA00060613"/>
    </source>
</evidence>
<feature type="binding site" evidence="6">
    <location>
        <begin position="32"/>
        <end position="34"/>
    </location>
    <ligand>
        <name>shikimate</name>
        <dbReference type="ChEBI" id="CHEBI:36208"/>
    </ligand>
</feature>
<feature type="binding site" evidence="6">
    <location>
        <position position="262"/>
    </location>
    <ligand>
        <name>NADP(+)</name>
        <dbReference type="ChEBI" id="CHEBI:58349"/>
    </ligand>
</feature>
<feature type="binding site" evidence="6">
    <location>
        <begin position="148"/>
        <end position="152"/>
    </location>
    <ligand>
        <name>NADP(+)</name>
        <dbReference type="ChEBI" id="CHEBI:58349"/>
    </ligand>
</feature>
<dbReference type="Proteomes" id="UP000481252">
    <property type="component" value="Unassembled WGS sequence"/>
</dbReference>
<dbReference type="InterPro" id="IPR036291">
    <property type="entry name" value="NAD(P)-bd_dom_sf"/>
</dbReference>